<evidence type="ECO:0000256" key="1">
    <source>
        <dbReference type="ARBA" id="ARBA00000707"/>
    </source>
</evidence>
<feature type="region of interest" description="Disordered" evidence="3">
    <location>
        <begin position="131"/>
        <end position="178"/>
    </location>
</feature>
<keyword evidence="2" id="KW-0833">Ubl conjugation pathway</keyword>
<dbReference type="STRING" id="6216.A0A0R3ST46"/>
<dbReference type="PANTHER" id="PTHR21646:SF86">
    <property type="entry name" value="UBIQUITIN CARBOXYL-TERMINAL HYDROLASE"/>
    <property type="match status" value="1"/>
</dbReference>
<dbReference type="GO" id="GO:0006508">
    <property type="term" value="P:proteolysis"/>
    <property type="evidence" value="ECO:0007669"/>
    <property type="project" value="UniProtKB-KW"/>
</dbReference>
<dbReference type="PROSITE" id="PS50235">
    <property type="entry name" value="USP_3"/>
    <property type="match status" value="1"/>
</dbReference>
<dbReference type="InterPro" id="IPR001394">
    <property type="entry name" value="Peptidase_C19_UCH"/>
</dbReference>
<evidence type="ECO:0000256" key="2">
    <source>
        <dbReference type="RuleBase" id="RU366025"/>
    </source>
</evidence>
<dbReference type="InterPro" id="IPR018200">
    <property type="entry name" value="USP_CS"/>
</dbReference>
<dbReference type="Gene3D" id="3.90.70.10">
    <property type="entry name" value="Cysteine proteinases"/>
    <property type="match status" value="1"/>
</dbReference>
<dbReference type="InterPro" id="IPR035927">
    <property type="entry name" value="DUSP-like_sf"/>
</dbReference>
<comment type="catalytic activity">
    <reaction evidence="1 2">
        <text>Thiol-dependent hydrolysis of ester, thioester, amide, peptide and isopeptide bonds formed by the C-terminal Gly of ubiquitin (a 76-residue protein attached to proteins as an intracellular targeting signal).</text>
        <dbReference type="EC" id="3.4.19.12"/>
    </reaction>
</comment>
<dbReference type="OrthoDB" id="73004at2759"/>
<dbReference type="PROSITE" id="PS00973">
    <property type="entry name" value="USP_2"/>
    <property type="match status" value="1"/>
</dbReference>
<dbReference type="PANTHER" id="PTHR21646">
    <property type="entry name" value="UBIQUITIN CARBOXYL-TERMINAL HYDROLASE"/>
    <property type="match status" value="1"/>
</dbReference>
<dbReference type="InterPro" id="IPR028889">
    <property type="entry name" value="USP"/>
</dbReference>
<evidence type="ECO:0000313" key="6">
    <source>
        <dbReference type="EMBL" id="VDL60848.1"/>
    </source>
</evidence>
<dbReference type="WBParaSite" id="HDID_0000853201-mRNA-1">
    <property type="protein sequence ID" value="HDID_0000853201-mRNA-1"/>
    <property type="gene ID" value="HDID_0000853201"/>
</dbReference>
<comment type="similarity">
    <text evidence="2">Belongs to the peptidase C19 family.</text>
</comment>
<feature type="region of interest" description="Disordered" evidence="3">
    <location>
        <begin position="846"/>
        <end position="869"/>
    </location>
</feature>
<keyword evidence="2" id="KW-0788">Thiol protease</keyword>
<dbReference type="InterPro" id="IPR006615">
    <property type="entry name" value="Pept_C19_DUSP"/>
</dbReference>
<dbReference type="Pfam" id="PF00443">
    <property type="entry name" value="UCH"/>
    <property type="match status" value="1"/>
</dbReference>
<dbReference type="SUPFAM" id="SSF143791">
    <property type="entry name" value="DUSP-like"/>
    <property type="match status" value="2"/>
</dbReference>
<dbReference type="Pfam" id="PF06337">
    <property type="entry name" value="DUSP"/>
    <property type="match status" value="2"/>
</dbReference>
<dbReference type="InterPro" id="IPR050185">
    <property type="entry name" value="Ub_carboxyl-term_hydrolase"/>
</dbReference>
<dbReference type="SMART" id="SM00695">
    <property type="entry name" value="DUSP"/>
    <property type="match status" value="2"/>
</dbReference>
<keyword evidence="2" id="KW-0645">Protease</keyword>
<evidence type="ECO:0000259" key="4">
    <source>
        <dbReference type="PROSITE" id="PS50235"/>
    </source>
</evidence>
<feature type="compositionally biased region" description="Basic residues" evidence="3">
    <location>
        <begin position="151"/>
        <end position="165"/>
    </location>
</feature>
<sequence>MLYLLYLGLVGLRNIGNTCFMNSALQIVLNIRPFTRLFYARAQTLSRLSQVPLSKAYLELLIDMGHLDDQADTSVRHKHATPSRILDVMRITHPIFRGLYQQDSQEFLRAFLGDLHEELKLVPFNESKYPSPTLAVNTSKSENGSGDVNHNKRPPKNKRGRKRKTKEVNHEGPKIETTKSFPLSSSAVKDVFQGGTVTCVKCLSCEKVFQRNEVFFDLSLPISPPHSKPKITEPSGTSAQFPSTSVSPRLSSAIVSTNSTSSNSISDSSKRLLKQSVDTSVRLFYWASFYLILVLSWLKSVPPISYLTYYLAFGLSWLKRSALTWDYSLPGVDKNLVWDKNIELGDCLDTFFDVSELSGENKYSCVNCSKYTNGRMHLEITKLPEVLCLHLKRFRHDFNTSKIYTQVNFPLHRLSLKKYLHTSCKDKVWEYDLAGVVCHTGTVRFGHYFTYALNYGDGEWYEFNDSEVSHVDPDTISSLTSEAYLLVYRKCQDYIQPIRDRFSITQSQQIAYVGIHWLLRFSEFADPGPITNSDFLCNHGALQPLLAADWDKFVTAIPHEMWNYLYSHFGGGPYVADLHPCEVCQEKLNLLDARRKQEFEAFKGNSADSEYMYVISREWFKSWANFVCGHEVAPTTVMILNRPHDDLALTLFLSDTEPPGPITNSTVLESRGPFPGTYKIRMAEASGQIDWVSQGQWEFLLSTYGGGPEHAVRNCSFIEKSTIDEAKMVEETDKAEFMEVENGDEIESGGKEEIDKKKMEVIEDATEKVNFLMPNSSEMIVDWRECQKPPMENGITLSSYMKTHDLNENGNSSANPSCHHLVSPMTSCNSSNGANCVSTTSFQSLSGYETEGSHKGESDGFPSLDSYRTNSPVTSPSAFGDVVKNGINGVSEKNCVSLKQVQKQTAGSSLNGKMSEGRELEQIEDEEVTVRQNLLPVNGAANVKIERLEL</sequence>
<dbReference type="Gene3D" id="3.30.2230.10">
    <property type="entry name" value="DUSP-like"/>
    <property type="match status" value="2"/>
</dbReference>
<proteinExistence type="inferred from homology"/>
<accession>A0A0R3ST46</accession>
<dbReference type="PROSITE" id="PS00972">
    <property type="entry name" value="USP_1"/>
    <property type="match status" value="1"/>
</dbReference>
<gene>
    <name evidence="6" type="ORF">HDID_LOCUS8530</name>
</gene>
<evidence type="ECO:0000313" key="7">
    <source>
        <dbReference type="Proteomes" id="UP000274504"/>
    </source>
</evidence>
<feature type="compositionally biased region" description="Basic and acidic residues" evidence="3">
    <location>
        <begin position="166"/>
        <end position="177"/>
    </location>
</feature>
<dbReference type="InterPro" id="IPR038765">
    <property type="entry name" value="Papain-like_cys_pep_sf"/>
</dbReference>
<dbReference type="EC" id="3.4.19.12" evidence="2"/>
<dbReference type="Proteomes" id="UP000274504">
    <property type="component" value="Unassembled WGS sequence"/>
</dbReference>
<feature type="compositionally biased region" description="Polar residues" evidence="3">
    <location>
        <begin position="131"/>
        <end position="148"/>
    </location>
</feature>
<reference evidence="6 7" key="2">
    <citation type="submission" date="2018-11" db="EMBL/GenBank/DDBJ databases">
        <authorList>
            <consortium name="Pathogen Informatics"/>
        </authorList>
    </citation>
    <scope>NUCLEOTIDE SEQUENCE [LARGE SCALE GENOMIC DNA]</scope>
</reference>
<evidence type="ECO:0000259" key="5">
    <source>
        <dbReference type="PROSITE" id="PS51283"/>
    </source>
</evidence>
<dbReference type="AlphaFoldDB" id="A0A0R3ST46"/>
<dbReference type="GO" id="GO:0004843">
    <property type="term" value="F:cysteine-type deubiquitinase activity"/>
    <property type="evidence" value="ECO:0007669"/>
    <property type="project" value="UniProtKB-UniRule"/>
</dbReference>
<dbReference type="SUPFAM" id="SSF54001">
    <property type="entry name" value="Cysteine proteinases"/>
    <property type="match status" value="1"/>
</dbReference>
<keyword evidence="2" id="KW-0378">Hydrolase</keyword>
<dbReference type="GO" id="GO:0016579">
    <property type="term" value="P:protein deubiquitination"/>
    <property type="evidence" value="ECO:0007669"/>
    <property type="project" value="InterPro"/>
</dbReference>
<protein>
    <recommendedName>
        <fullName evidence="2">Ubiquitin carboxyl-terminal hydrolase</fullName>
        <ecNumber evidence="2">3.4.19.12</ecNumber>
    </recommendedName>
</protein>
<feature type="domain" description="USP" evidence="4">
    <location>
        <begin position="10"/>
        <end position="491"/>
    </location>
</feature>
<evidence type="ECO:0000313" key="8">
    <source>
        <dbReference type="WBParaSite" id="HDID_0000853201-mRNA-1"/>
    </source>
</evidence>
<dbReference type="EMBL" id="UYSG01011093">
    <property type="protein sequence ID" value="VDL60848.1"/>
    <property type="molecule type" value="Genomic_DNA"/>
</dbReference>
<feature type="domain" description="DUSP" evidence="5">
    <location>
        <begin position="590"/>
        <end position="716"/>
    </location>
</feature>
<name>A0A0R3ST46_HYMDI</name>
<feature type="domain" description="DUSP" evidence="5">
    <location>
        <begin position="482"/>
        <end position="581"/>
    </location>
</feature>
<dbReference type="PROSITE" id="PS51283">
    <property type="entry name" value="DUSP"/>
    <property type="match status" value="2"/>
</dbReference>
<reference evidence="8" key="1">
    <citation type="submission" date="2017-02" db="UniProtKB">
        <authorList>
            <consortium name="WormBaseParasite"/>
        </authorList>
    </citation>
    <scope>IDENTIFICATION</scope>
</reference>
<organism evidence="8">
    <name type="scientific">Hymenolepis diminuta</name>
    <name type="common">Rat tapeworm</name>
    <dbReference type="NCBI Taxonomy" id="6216"/>
    <lineage>
        <taxon>Eukaryota</taxon>
        <taxon>Metazoa</taxon>
        <taxon>Spiralia</taxon>
        <taxon>Lophotrochozoa</taxon>
        <taxon>Platyhelminthes</taxon>
        <taxon>Cestoda</taxon>
        <taxon>Eucestoda</taxon>
        <taxon>Cyclophyllidea</taxon>
        <taxon>Hymenolepididae</taxon>
        <taxon>Hymenolepis</taxon>
    </lineage>
</organism>
<evidence type="ECO:0000256" key="3">
    <source>
        <dbReference type="SAM" id="MobiDB-lite"/>
    </source>
</evidence>